<dbReference type="NCBIfam" id="TIGR01066">
    <property type="entry name" value="rplM_bact"/>
    <property type="match status" value="1"/>
</dbReference>
<dbReference type="GO" id="GO:0017148">
    <property type="term" value="P:negative regulation of translation"/>
    <property type="evidence" value="ECO:0007669"/>
    <property type="project" value="TreeGrafter"/>
</dbReference>
<dbReference type="InterPro" id="IPR005822">
    <property type="entry name" value="Ribosomal_uL13"/>
</dbReference>
<dbReference type="HAMAP" id="MF_01366">
    <property type="entry name" value="Ribosomal_uL13"/>
    <property type="match status" value="1"/>
</dbReference>
<dbReference type="GO" id="GO:0022625">
    <property type="term" value="C:cytosolic large ribosomal subunit"/>
    <property type="evidence" value="ECO:0007669"/>
    <property type="project" value="TreeGrafter"/>
</dbReference>
<evidence type="ECO:0000313" key="4">
    <source>
        <dbReference type="EMBL" id="AIM52706.1"/>
    </source>
</evidence>
<dbReference type="InterPro" id="IPR036899">
    <property type="entry name" value="Ribosomal_uL13_sf"/>
</dbReference>
<dbReference type="GO" id="GO:0003735">
    <property type="term" value="F:structural constituent of ribosome"/>
    <property type="evidence" value="ECO:0007669"/>
    <property type="project" value="InterPro"/>
</dbReference>
<organism evidence="4">
    <name type="scientific">Ochromonas sp. CCMP1393</name>
    <dbReference type="NCBI Taxonomy" id="420556"/>
    <lineage>
        <taxon>Eukaryota</taxon>
        <taxon>Sar</taxon>
        <taxon>Stramenopiles</taxon>
        <taxon>Ochrophyta</taxon>
        <taxon>Chrysophyceae</taxon>
        <taxon>Chromulinales</taxon>
        <taxon>Chromulinaceae</taxon>
        <taxon>Ochromonas</taxon>
    </lineage>
</organism>
<evidence type="ECO:0000256" key="3">
    <source>
        <dbReference type="ARBA" id="ARBA00023274"/>
    </source>
</evidence>
<reference evidence="4" key="1">
    <citation type="journal article" date="2015" name="Sci. Rep.">
        <title>Updating algal evolutionary relationships through plastid genome sequencing: did alveolate plastids emerge through endosymbiosis of an ochrophyte?</title>
        <authorList>
            <person name="Sevcikova T."/>
            <person name="Horak A."/>
            <person name="Klimes V."/>
            <person name="Zbrankova V."/>
            <person name="Demir-Hilton E."/>
            <person name="Sudek S."/>
            <person name="Jenkins J."/>
            <person name="Schmutz J."/>
            <person name="Pribyl P."/>
            <person name="Fousek J."/>
            <person name="Vlcek C."/>
            <person name="Lang B.F."/>
            <person name="Obornik M."/>
            <person name="Worden A.Z."/>
            <person name="Elias M."/>
        </authorList>
    </citation>
    <scope>NUCLEOTIDE SEQUENCE</scope>
</reference>
<gene>
    <name evidence="4" type="primary">rpl13</name>
</gene>
<keyword evidence="3" id="KW-0687">Ribonucleoprotein</keyword>
<dbReference type="Gene3D" id="3.90.1180.10">
    <property type="entry name" value="Ribosomal protein L13"/>
    <property type="match status" value="1"/>
</dbReference>
<dbReference type="CDD" id="cd00392">
    <property type="entry name" value="Ribosomal_L13"/>
    <property type="match status" value="1"/>
</dbReference>
<dbReference type="SUPFAM" id="SSF52161">
    <property type="entry name" value="Ribosomal protein L13"/>
    <property type="match status" value="1"/>
</dbReference>
<proteinExistence type="inferred from homology"/>
<evidence type="ECO:0000256" key="2">
    <source>
        <dbReference type="ARBA" id="ARBA00022980"/>
    </source>
</evidence>
<dbReference type="GO" id="GO:0006412">
    <property type="term" value="P:translation"/>
    <property type="evidence" value="ECO:0007669"/>
    <property type="project" value="InterPro"/>
</dbReference>
<geneLocation type="plastid" evidence="4"/>
<dbReference type="EMBL" id="KJ877675">
    <property type="protein sequence ID" value="AIM52706.1"/>
    <property type="molecule type" value="Genomic_DNA"/>
</dbReference>
<dbReference type="Pfam" id="PF00572">
    <property type="entry name" value="Ribosomal_L13"/>
    <property type="match status" value="1"/>
</dbReference>
<name>A0A0D3MKZ6_9STRA</name>
<evidence type="ECO:0000256" key="1">
    <source>
        <dbReference type="ARBA" id="ARBA00006227"/>
    </source>
</evidence>
<dbReference type="InterPro" id="IPR005823">
    <property type="entry name" value="Ribosomal_uL13_bac-type"/>
</dbReference>
<sequence>MKTIFPKKEYHVPKWFVIDANEKTLGRLATEASKLLRGKETTFFTPGVDQGNFVVILNADKIKVSGKKELQKLYYRNSQRPGGLKIESFQKLKDRIPSRILERAIWGMLPKGVLGREYYRRLYIYSNSEIKYKKTKDGNSKTINLASANEHNWIEVNLENK</sequence>
<dbReference type="PANTHER" id="PTHR11545:SF2">
    <property type="entry name" value="LARGE RIBOSOMAL SUBUNIT PROTEIN UL13M"/>
    <property type="match status" value="1"/>
</dbReference>
<protein>
    <submittedName>
        <fullName evidence="4">50S ribosomal protein L13</fullName>
    </submittedName>
</protein>
<keyword evidence="2 4" id="KW-0689">Ribosomal protein</keyword>
<dbReference type="PIRSF" id="PIRSF002181">
    <property type="entry name" value="Ribosomal_L13"/>
    <property type="match status" value="1"/>
</dbReference>
<keyword evidence="4" id="KW-0934">Plastid</keyword>
<dbReference type="PANTHER" id="PTHR11545">
    <property type="entry name" value="RIBOSOMAL PROTEIN L13"/>
    <property type="match status" value="1"/>
</dbReference>
<accession>A0A0D3MKZ6</accession>
<dbReference type="GO" id="GO:0003729">
    <property type="term" value="F:mRNA binding"/>
    <property type="evidence" value="ECO:0007669"/>
    <property type="project" value="TreeGrafter"/>
</dbReference>
<dbReference type="AlphaFoldDB" id="A0A0D3MKZ6"/>
<comment type="similarity">
    <text evidence="1">Belongs to the universal ribosomal protein uL13 family.</text>
</comment>